<accession>A0A0S4J1H0</accession>
<dbReference type="InterPro" id="IPR006553">
    <property type="entry name" value="Leu-rich_rpt_Cys-con_subtyp"/>
</dbReference>
<dbReference type="PANTHER" id="PTHR13318">
    <property type="entry name" value="PARTNER OF PAIRED, ISOFORM B-RELATED"/>
    <property type="match status" value="1"/>
</dbReference>
<dbReference type="InterPro" id="IPR032675">
    <property type="entry name" value="LRR_dom_sf"/>
</dbReference>
<organism evidence="2 3">
    <name type="scientific">Bodo saltans</name>
    <name type="common">Flagellated protozoan</name>
    <dbReference type="NCBI Taxonomy" id="75058"/>
    <lineage>
        <taxon>Eukaryota</taxon>
        <taxon>Discoba</taxon>
        <taxon>Euglenozoa</taxon>
        <taxon>Kinetoplastea</taxon>
        <taxon>Metakinetoplastina</taxon>
        <taxon>Eubodonida</taxon>
        <taxon>Bodonidae</taxon>
        <taxon>Bodo</taxon>
    </lineage>
</organism>
<dbReference type="SMART" id="SM00367">
    <property type="entry name" value="LRR_CC"/>
    <property type="match status" value="2"/>
</dbReference>
<dbReference type="SUPFAM" id="SSF52047">
    <property type="entry name" value="RNI-like"/>
    <property type="match status" value="1"/>
</dbReference>
<feature type="compositionally biased region" description="Polar residues" evidence="1">
    <location>
        <begin position="136"/>
        <end position="145"/>
    </location>
</feature>
<dbReference type="Proteomes" id="UP000051952">
    <property type="component" value="Unassembled WGS sequence"/>
</dbReference>
<dbReference type="EMBL" id="CYKH01000818">
    <property type="protein sequence ID" value="CUG45236.1"/>
    <property type="molecule type" value="Genomic_DNA"/>
</dbReference>
<dbReference type="InterPro" id="IPR027417">
    <property type="entry name" value="P-loop_NTPase"/>
</dbReference>
<dbReference type="GO" id="GO:0031146">
    <property type="term" value="P:SCF-dependent proteasomal ubiquitin-dependent protein catabolic process"/>
    <property type="evidence" value="ECO:0007669"/>
    <property type="project" value="TreeGrafter"/>
</dbReference>
<dbReference type="PANTHER" id="PTHR13318:SF105">
    <property type="entry name" value="F-BOX_LRR-REPEAT PROTEIN 3"/>
    <property type="match status" value="1"/>
</dbReference>
<feature type="compositionally biased region" description="Low complexity" evidence="1">
    <location>
        <begin position="188"/>
        <end position="205"/>
    </location>
</feature>
<dbReference type="VEuPathDB" id="TriTrypDB:BSAL_79630"/>
<feature type="region of interest" description="Disordered" evidence="1">
    <location>
        <begin position="240"/>
        <end position="263"/>
    </location>
</feature>
<sequence length="2210" mass="240801">MTHNEKAHLASLSTFQGFGTGAWTVDQWATATEAADAFPEPFKAELLEDCANKVVGLFVLDYARCLNALTEPIENASSRSAVRSAPMLDIGASTPSLPPAAAARNVRTMWQSSDDDDDTAAKPAAKVSVRAAPTAASRNVRTMWQSSDDDDDTAAKPAAKVSVRAAPAAAARNVGVTKDSSDDDDTAAKPAAKVSVRAAPAAASRNVRVTKDSSDDTAAKPGAKVFALSVRATLMAAARKVQSKRDGSDANDGSAAKPLTTTSAAAPTVPERFAFAAAGRKAWAKLPSKIDVEGITAEPAANASASALAPVAPAVAASKARATKALAAKPAAKASAPALALVAPVAPATAAKEVLAKQDSGDDSDTAVAAKDAAKAAVLAAARLVTANADKRQMLTLADAAAAMSARASCTLQGSRVHRLLSEWSGALEAVGGQLAPLLLSTLPFGDLLAAAAAGLFAAVMGRGAVLELGTDLCGQTVLVLRVLVQPPVRETIIADSSTHSLLEELLVTMEEAVRILEDYNGSWAVAQLWSAGSILEKLQQQSAEMHRVFTLMFQLTSFRAHASNANDMHRVLEVVGAMQFLTMDSLCEHLLPQLLERLDNVVAATDAAVRAAKANGTAAVGEMLGSLLRDITTMTTTELDQRFGALEGSTIDAVRSVKDQISSVMSTVVSAASTATVSVLSHTMRSLLDDVVRAALPSMMRDAVSSGLKEHLEGVVNEAWVAALQCEMHDAALLVQAHTGHTVSVATIQLGSQVKTLQRRLELASTAAADAMRTLETTLLERLDQQISGAEEVVQDEARAVRAVVDSAHLSIADKIAVLHIEVTGVLSEVHLQRRILQKMGAKLDSMYEAGGAVLKKQTEITEVLDALPSSIRQALSRDVQRLHQQLRSHQSRTRDFVERLLNDAMSQLMTSYKEHQALQRRQHRETKRYLSQLLQQQNDMQQRQLDDKDERRRQHNEVMEHGGVVLFFFLGDGHHLTVDQRRYFAAYPLPLLQVELRCVYHELHATETSAIAPSIELSRMGMYTSLRIMHAPSAAMYRGDAAESYEGASMESTEVLSTMEAKNWRSLLVEGRAGIGKTTWSIHLAQLQNFLPGVVILLKLSDVAKYLEGRQTQGIVRNGCLSPRELLHISFGDDVGHAALVERLFYKMRTGSSNTSAERIVWLVDGLDEVITNTNPHLKLLLDAVDTAIRGKSGATGIFGPRDMVVVTSREERGGRLSVSQFVATINPWNEVEAKSYINTYFSQPSVREAIGIKCTDDERDARLLSFKEDAVKPISENRFGALSTLPIVLEMLCWCAMEGTSSATDIVSLYKQTVDLKLNSAQTYLRTPQVPWTSSKDDIVSLCMRSSVKTRDSVFFDIDAKEPISYDLLRSGLVREQFGAATAKTSARFIHKSFLEYFRALYFSTNLSQLDSILCDDPVATTPYEGGVEFVVFSSPQDLLCVETPSKYDVDVTLQLQCVRTPTALPSFDVIWLEGEGQKAAYEAALKEWFTSRYWPKNTVTCAWATNKELTKTKTFLLRGKSKNFLVVRPVSGTSILPVRCRWFSTDDCKKPARLSMYNQLPLCDIPGYRQQRNFFLFLCVIVKNSENLRRVLFEYLLRRVQYHHPRVASFMAARDRSISTPLTAKVVVSFAGRSSFERDRRSKAHIVAEMGLSVVTECAALLLHGKADFGSYLKSIIERSSRFGRFTDFLNLRPKAIFDWALLPCARHGTWTMWQSVERHISNESTPHNRQLLEEALVAAVVNGRYDVDQGLVARGVKIDLSLACRLGATELVVRELRKTIGAGDSNFIDDVSVLTLTTSLSTLQMDTAAAVWEELKVVSSDTVKVWRLIFSSFTSLEGESWRVDDTVMLPPVAVSWLRDCFATLISRLSPSQREAAEQCFLSTKDLPYDAIQRAITSHRATFSGLLDGFQHFLTDETILAIASKVTGQKVRRAVISNPSKVLKAAIRERCTFTSAHAIELSDCDVNDFLGALTESTHTLEELRLTNCIDLACLQMTSYVRIKVLALVNCDLVDALVEAIPFFVALEDLTVIDTRRDVLRVRRLLSSVRSTLRSLSVSNVDVDTNDLRGPSFGRLQSLTISNNCKVCDEFIAQLVVNCPLLVHLALPACDRVTDAGVQHIMQLQSLTSTCLRGCSRITNSGVALIASKKRMHSIDLVDCVQITGSATSLFNQFSLDSVDLSGCGKLTDGSTSPTLFISGAGRPCNH</sequence>
<proteinExistence type="predicted"/>
<name>A0A0S4J1H0_BODSA</name>
<dbReference type="OrthoDB" id="427518at2759"/>
<evidence type="ECO:0000313" key="3">
    <source>
        <dbReference type="Proteomes" id="UP000051952"/>
    </source>
</evidence>
<evidence type="ECO:0000256" key="1">
    <source>
        <dbReference type="SAM" id="MobiDB-lite"/>
    </source>
</evidence>
<reference evidence="3" key="1">
    <citation type="submission" date="2015-09" db="EMBL/GenBank/DDBJ databases">
        <authorList>
            <consortium name="Pathogen Informatics"/>
        </authorList>
    </citation>
    <scope>NUCLEOTIDE SEQUENCE [LARGE SCALE GENOMIC DNA]</scope>
    <source>
        <strain evidence="3">Lake Konstanz</strain>
    </source>
</reference>
<keyword evidence="3" id="KW-1185">Reference proteome</keyword>
<feature type="compositionally biased region" description="Low complexity" evidence="1">
    <location>
        <begin position="155"/>
        <end position="172"/>
    </location>
</feature>
<dbReference type="Gene3D" id="3.80.10.10">
    <property type="entry name" value="Ribonuclease Inhibitor"/>
    <property type="match status" value="1"/>
</dbReference>
<feature type="region of interest" description="Disordered" evidence="1">
    <location>
        <begin position="110"/>
        <end position="218"/>
    </location>
</feature>
<protein>
    <recommendedName>
        <fullName evidence="4">NACHT domain-containing protein</fullName>
    </recommendedName>
</protein>
<gene>
    <name evidence="2" type="ORF">BSAL_79630</name>
</gene>
<dbReference type="GO" id="GO:0019005">
    <property type="term" value="C:SCF ubiquitin ligase complex"/>
    <property type="evidence" value="ECO:0007669"/>
    <property type="project" value="TreeGrafter"/>
</dbReference>
<evidence type="ECO:0000313" key="2">
    <source>
        <dbReference type="EMBL" id="CUG45236.1"/>
    </source>
</evidence>
<feature type="compositionally biased region" description="Basic and acidic residues" evidence="1">
    <location>
        <begin position="209"/>
        <end position="218"/>
    </location>
</feature>
<evidence type="ECO:0008006" key="4">
    <source>
        <dbReference type="Google" id="ProtNLM"/>
    </source>
</evidence>
<dbReference type="Gene3D" id="3.40.50.300">
    <property type="entry name" value="P-loop containing nucleotide triphosphate hydrolases"/>
    <property type="match status" value="1"/>
</dbReference>